<dbReference type="GO" id="GO:0002280">
    <property type="term" value="P:monocyte activation involved in immune response"/>
    <property type="evidence" value="ECO:0007669"/>
    <property type="project" value="TreeGrafter"/>
</dbReference>
<dbReference type="GO" id="GO:0030315">
    <property type="term" value="C:T-tubule"/>
    <property type="evidence" value="ECO:0007669"/>
    <property type="project" value="TreeGrafter"/>
</dbReference>
<evidence type="ECO:0000256" key="10">
    <source>
        <dbReference type="ARBA" id="ARBA00022968"/>
    </source>
</evidence>
<dbReference type="Proteomes" id="UP000472264">
    <property type="component" value="Chromosome 18"/>
</dbReference>
<keyword evidence="14" id="KW-0175">Coiled coil</keyword>
<dbReference type="InterPro" id="IPR037722">
    <property type="entry name" value="C2C_Ferlin"/>
</dbReference>
<evidence type="ECO:0000313" key="19">
    <source>
        <dbReference type="Proteomes" id="UP000472264"/>
    </source>
</evidence>
<evidence type="ECO:0000256" key="16">
    <source>
        <dbReference type="SAM" id="Phobius"/>
    </source>
</evidence>
<dbReference type="Pfam" id="PF08150">
    <property type="entry name" value="FerB"/>
    <property type="match status" value="1"/>
</dbReference>
<dbReference type="PANTHER" id="PTHR12546">
    <property type="entry name" value="FER-1-LIKE"/>
    <property type="match status" value="1"/>
</dbReference>
<dbReference type="CDD" id="cd04017">
    <property type="entry name" value="C2D_Ferlin"/>
    <property type="match status" value="1"/>
</dbReference>
<comment type="similarity">
    <text evidence="3">Belongs to the ferlin family.</text>
</comment>
<dbReference type="InterPro" id="IPR012561">
    <property type="entry name" value="Ferlin_B-domain"/>
</dbReference>
<dbReference type="Pfam" id="PF08151">
    <property type="entry name" value="FerI"/>
    <property type="match status" value="1"/>
</dbReference>
<reference evidence="18" key="2">
    <citation type="submission" date="2025-08" db="UniProtKB">
        <authorList>
            <consortium name="Ensembl"/>
        </authorList>
    </citation>
    <scope>IDENTIFICATION</scope>
</reference>
<dbReference type="Pfam" id="PF16165">
    <property type="entry name" value="Ferlin_C"/>
    <property type="match status" value="1"/>
</dbReference>
<feature type="domain" description="C2" evidence="17">
    <location>
        <begin position="1213"/>
        <end position="1341"/>
    </location>
</feature>
<keyword evidence="5" id="KW-0597">Phosphoprotein</keyword>
<keyword evidence="6 16" id="KW-0812">Transmembrane</keyword>
<feature type="domain" description="C2" evidence="17">
    <location>
        <begin position="170"/>
        <end position="289"/>
    </location>
</feature>
<dbReference type="InterPro" id="IPR032362">
    <property type="entry name" value="Ferlin_C"/>
</dbReference>
<evidence type="ECO:0000256" key="1">
    <source>
        <dbReference type="ARBA" id="ARBA00004401"/>
    </source>
</evidence>
<dbReference type="SMART" id="SM01201">
    <property type="entry name" value="FerB"/>
    <property type="match status" value="1"/>
</dbReference>
<dbReference type="FunFam" id="2.60.40.150:FF:000026">
    <property type="entry name" value="dysferlin isoform X2"/>
    <property type="match status" value="1"/>
</dbReference>
<feature type="domain" description="C2" evidence="17">
    <location>
        <begin position="1626"/>
        <end position="1806"/>
    </location>
</feature>
<dbReference type="GO" id="GO:0050765">
    <property type="term" value="P:negative regulation of phagocytosis"/>
    <property type="evidence" value="ECO:0007669"/>
    <property type="project" value="TreeGrafter"/>
</dbReference>
<feature type="domain" description="C2" evidence="17">
    <location>
        <begin position="1"/>
        <end position="101"/>
    </location>
</feature>
<evidence type="ECO:0000256" key="4">
    <source>
        <dbReference type="ARBA" id="ARBA00022475"/>
    </source>
</evidence>
<evidence type="ECO:0000256" key="5">
    <source>
        <dbReference type="ARBA" id="ARBA00022553"/>
    </source>
</evidence>
<feature type="coiled-coil region" evidence="14">
    <location>
        <begin position="621"/>
        <end position="648"/>
    </location>
</feature>
<feature type="transmembrane region" description="Helical" evidence="16">
    <location>
        <begin position="1907"/>
        <end position="1929"/>
    </location>
</feature>
<sequence>MLRVFILCAERLQTPDDDISDAYCQVIYEGSKKKTKVIKNNPNPVWNEGFEWDLKGIPLDSGAELHCVVKDHEKMGRNRFLGECRLALRDVLNTPSLAATFTISLLDTKRNNTGATLTLQVSYIPPPGLAPIFQPPSQPESLPHNNPTVELDTVTSNMSLRSDHRYLSFKSRTSFCQPTSSPTCRVLQVRVRVIEGRQLPGINIKPVVKVTVAGQTKRTRIRKGNNPFFDETFFLNFFETPSDLFDEPIFITVCDSRSLRTDAVIGEFKVIHRFALGHCFLRKWLLLCDPDDLSAGVKGYLKVSLFVLAAGDEPPRECVEDKEDIEGNLLRPAGLSLRGATFTLRIFRAEDLPQMDDAFMDGMRQILGFDSNRKNLVDPLVEVHFAGKTTCTKILEKNANPQWNQSLTMPIRVSGPKQDRASHNDIIGTTHLCMSKISAPGGEIDGNGMSLLFFDDSLGFLPTFGPCFVNLYGSPREFTAFNDPHEALNFGKGEGVAYRGRVLLELTTKLSDRPEQKTEDIPSDDLLVVEKFLRKRKFSVFVAFYSATLLQDVDDAIQFEVSIGNYGNKFDYTCLPLASTTQFSRAVFDGCHYYYLPWGNVKPVVVLSSEWEDISPRIEALNMLLVIIDRLEANLQRVQLEVKACSELEEVELRVVELLDQVIADCSEELPSLDQWQCATPLDRSLRHIRSLHLQQIVAAAEALKHGPATELSTVLEQAEDWATRLRTMAEEPQNSLPDIVIWMLQGDRRVAYHRIPAHTVIFSQKHCGKHCGQLQTVFLKVLNTHTHTHTYENQTRLALVGNWGTTGLTYPKFSDVTGRIKLPKESFKPSPGWSWAGDWYISPEKTLLFDVDAGHMTFTEEVFENQMRLPGGQWIGMPEGYTDVNGEKAVPKDEVECPPGWTWEEVEWSEDLNRAVDDQGWEYGITIPPDRRPKSWVPAEKMYHTNRRRRWIRMRRRDQQKMDALRKRPDEAEREGWEYASLFGWKFHLKPRKTDSFRRRRWRCRMEPLEKTGPAAIFALECSLSSIEDKNDDKSVTTTFGVNRPTISCFFDRGTRYHLRCYLYQARDLLAMDKDSFSDPYAVVSFLHQSQRTVTVRNSLNPCWDQTLIFYELEIFGNPEATVANPPNVVVELYDQDTYGADEFMGRCVCQPTFTSSPQLAWFPIRKGDKSAGELLAAFQLLRREKPAIHHIPGQEVSFFFCSPDESDLPYPPPQREPNVFMVPQGIKPVLQRTAIEILAWGVRNLKSFQMASVTSPSLQVECGGSMIQSCVIRSMKKKPNFDVNTLILDVRLPCEELYMPPVVIKVIDNRQFGRKPVVGQCTIRALEDFRCSPEEERAGTPHLISGEVFIDMGDELPLVSDQEEEFMDWWSKFYASTGEKNKCGTYLERGFDTLKVYDQELEKVEGFQGLSDFCQTFKLYRGKTQDEGEDPSVVGEFKGMFKIYPLPDDPSAPAPPRQFRKLPPNGIEECLVRVYIIQAQGLQPKDANGKCDPYVKITLGKKTVNDHDNYIPCTLDPEFGKMFELTCSLPMEKDLRVMLYDHDMLTKDEKIGETVIDLENRFLSKYGATCGLPQSYCVSGVNQWRDQLTPRQLLCRLCERRNLRKPVYQDDVPFSSCLCVFSEDKHEAKRHLGPIKERLSLHILRKMGLVPEHVETRPLYSPLQPEIEQVTNATLSVFIRSDCLGFFFFFLAPPSAAFCPLILSWLDGHEHNKQKTDVHYRSLGGEGNFNYRFLFPFHYLPAEQLCVVDKKEHFWSLDKAETKLPPRLTIQIWDNDKFSFDDYLGHLVMDLNHMLRPAKSPQKCNLELLEQPADHLVSLFEQKTVKGWWPCSCEQNGQKTIAGKVEMSLEIVTEQEQEERPAGVGRDEPNMNPHLEEPQRPETSFLWFSSPYKTLKFILWRRFKWFIILFIILFLILLFLGVFLYSFPNYAAMRMVGPFGPAKAQ</sequence>
<dbReference type="InterPro" id="IPR000008">
    <property type="entry name" value="C2_dom"/>
</dbReference>
<keyword evidence="11 16" id="KW-1133">Transmembrane helix</keyword>
<keyword evidence="4" id="KW-1003">Cell membrane</keyword>
<dbReference type="GO" id="GO:0002281">
    <property type="term" value="P:macrophage activation involved in immune response"/>
    <property type="evidence" value="ECO:0007669"/>
    <property type="project" value="TreeGrafter"/>
</dbReference>
<dbReference type="InterPro" id="IPR035892">
    <property type="entry name" value="C2_domain_sf"/>
</dbReference>
<feature type="compositionally biased region" description="Basic and acidic residues" evidence="15">
    <location>
        <begin position="1860"/>
        <end position="1880"/>
    </location>
</feature>
<dbReference type="Pfam" id="PF08165">
    <property type="entry name" value="FerA"/>
    <property type="match status" value="1"/>
</dbReference>
<dbReference type="SUPFAM" id="SSF49562">
    <property type="entry name" value="C2 domain (Calcium/lipid-binding domain, CaLB)"/>
    <property type="match status" value="7"/>
</dbReference>
<feature type="transmembrane region" description="Helical" evidence="16">
    <location>
        <begin position="1686"/>
        <end position="1708"/>
    </location>
</feature>
<evidence type="ECO:0000256" key="2">
    <source>
        <dbReference type="ARBA" id="ARBA00004483"/>
    </source>
</evidence>
<dbReference type="CDD" id="cd08374">
    <property type="entry name" value="C2F_Ferlin"/>
    <property type="match status" value="1"/>
</dbReference>
<dbReference type="InterPro" id="IPR012560">
    <property type="entry name" value="Ferlin_A-domain"/>
</dbReference>
<evidence type="ECO:0000256" key="6">
    <source>
        <dbReference type="ARBA" id="ARBA00022692"/>
    </source>
</evidence>
<evidence type="ECO:0000256" key="3">
    <source>
        <dbReference type="ARBA" id="ARBA00007561"/>
    </source>
</evidence>
<evidence type="ECO:0000256" key="7">
    <source>
        <dbReference type="ARBA" id="ARBA00022723"/>
    </source>
</evidence>
<dbReference type="InterPro" id="IPR037720">
    <property type="entry name" value="C2B_Ferlin"/>
</dbReference>
<dbReference type="SMART" id="SM00693">
    <property type="entry name" value="DysFN"/>
    <property type="match status" value="2"/>
</dbReference>
<dbReference type="InterPro" id="IPR055072">
    <property type="entry name" value="Ferlin_DSRM"/>
</dbReference>
<dbReference type="FunFam" id="2.60.40.150:FF:000061">
    <property type="entry name" value="dysferlin isoform X8"/>
    <property type="match status" value="1"/>
</dbReference>
<dbReference type="InterPro" id="IPR006614">
    <property type="entry name" value="Peroxin/Ferlin"/>
</dbReference>
<dbReference type="SMART" id="SM01200">
    <property type="entry name" value="FerA"/>
    <property type="match status" value="1"/>
</dbReference>
<dbReference type="InterPro" id="IPR037724">
    <property type="entry name" value="C2E_Ferlin"/>
</dbReference>
<dbReference type="GO" id="GO:0046872">
    <property type="term" value="F:metal ion binding"/>
    <property type="evidence" value="ECO:0007669"/>
    <property type="project" value="UniProtKB-KW"/>
</dbReference>
<dbReference type="Pfam" id="PF00168">
    <property type="entry name" value="C2"/>
    <property type="match status" value="7"/>
</dbReference>
<evidence type="ECO:0000256" key="15">
    <source>
        <dbReference type="SAM" id="MobiDB-lite"/>
    </source>
</evidence>
<gene>
    <name evidence="18" type="primary">dysf</name>
</gene>
<dbReference type="InterPro" id="IPR037723">
    <property type="entry name" value="C2D_Ferlin"/>
</dbReference>
<dbReference type="Ensembl" id="ENSENLT00000032486.1">
    <property type="protein sequence ID" value="ENSENLP00000031578.1"/>
    <property type="gene ID" value="ENSENLG00000004714.1"/>
</dbReference>
<evidence type="ECO:0000256" key="11">
    <source>
        <dbReference type="ARBA" id="ARBA00022989"/>
    </source>
</evidence>
<keyword evidence="13" id="KW-0968">Cytoplasmic vesicle</keyword>
<dbReference type="InterPro" id="IPR012968">
    <property type="entry name" value="FerIin_dom"/>
</dbReference>
<dbReference type="InterPro" id="IPR037726">
    <property type="entry name" value="C2A_Ferlin"/>
</dbReference>
<feature type="domain" description="C2" evidence="17">
    <location>
        <begin position="321"/>
        <end position="454"/>
    </location>
</feature>
<dbReference type="SMART" id="SM00239">
    <property type="entry name" value="C2"/>
    <property type="match status" value="6"/>
</dbReference>
<dbReference type="GO" id="GO:0030659">
    <property type="term" value="C:cytoplasmic vesicle membrane"/>
    <property type="evidence" value="ECO:0007669"/>
    <property type="project" value="UniProtKB-SubCell"/>
</dbReference>
<feature type="domain" description="C2" evidence="17">
    <location>
        <begin position="1455"/>
        <end position="1573"/>
    </location>
</feature>
<dbReference type="InterPro" id="IPR037725">
    <property type="entry name" value="C2F_Ferlin"/>
</dbReference>
<dbReference type="GO" id="GO:0006906">
    <property type="term" value="P:vesicle fusion"/>
    <property type="evidence" value="ECO:0007669"/>
    <property type="project" value="TreeGrafter"/>
</dbReference>
<dbReference type="SMART" id="SM00694">
    <property type="entry name" value="DysFC"/>
    <property type="match status" value="2"/>
</dbReference>
<evidence type="ECO:0000256" key="14">
    <source>
        <dbReference type="SAM" id="Coils"/>
    </source>
</evidence>
<accession>A0A665VIR7</accession>
<dbReference type="CDD" id="cd08373">
    <property type="entry name" value="C2A_Ferlin"/>
    <property type="match status" value="1"/>
</dbReference>
<keyword evidence="9" id="KW-0106">Calcium</keyword>
<organism evidence="18 19">
    <name type="scientific">Echeneis naucrates</name>
    <name type="common">Live sharksucker</name>
    <dbReference type="NCBI Taxonomy" id="173247"/>
    <lineage>
        <taxon>Eukaryota</taxon>
        <taxon>Metazoa</taxon>
        <taxon>Chordata</taxon>
        <taxon>Craniata</taxon>
        <taxon>Vertebrata</taxon>
        <taxon>Euteleostomi</taxon>
        <taxon>Actinopterygii</taxon>
        <taxon>Neopterygii</taxon>
        <taxon>Teleostei</taxon>
        <taxon>Neoteleostei</taxon>
        <taxon>Acanthomorphata</taxon>
        <taxon>Carangaria</taxon>
        <taxon>Carangiformes</taxon>
        <taxon>Echeneidae</taxon>
        <taxon>Echeneis</taxon>
    </lineage>
</organism>
<dbReference type="SMART" id="SM01202">
    <property type="entry name" value="FerI"/>
    <property type="match status" value="1"/>
</dbReference>
<feature type="region of interest" description="Disordered" evidence="15">
    <location>
        <begin position="1857"/>
        <end position="1880"/>
    </location>
</feature>
<evidence type="ECO:0000256" key="9">
    <source>
        <dbReference type="ARBA" id="ARBA00022837"/>
    </source>
</evidence>
<dbReference type="InterPro" id="IPR037721">
    <property type="entry name" value="Ferlin"/>
</dbReference>
<proteinExistence type="inferred from homology"/>
<comment type="subcellular location">
    <subcellularLocation>
        <location evidence="1">Cell membrane</location>
        <topology evidence="1">Single-pass type II membrane protein</topology>
    </subcellularLocation>
    <subcellularLocation>
        <location evidence="2">Cytoplasmic vesicle membrane</location>
        <topology evidence="2">Single-pass type II membrane protein</topology>
    </subcellularLocation>
</comment>
<keyword evidence="8" id="KW-0677">Repeat</keyword>
<dbReference type="Pfam" id="PF22901">
    <property type="entry name" value="dsrm_Ferlin"/>
    <property type="match status" value="1"/>
</dbReference>
<protein>
    <submittedName>
        <fullName evidence="18">Dysferlin, limb girdle muscular dystrophy 2B (autosomal recessive)</fullName>
    </submittedName>
</protein>
<name>A0A665VIR7_ECHNA</name>
<dbReference type="CDD" id="cd04018">
    <property type="entry name" value="C2C_Ferlin"/>
    <property type="match status" value="1"/>
</dbReference>
<dbReference type="CDD" id="cd04011">
    <property type="entry name" value="C2B_Ferlin"/>
    <property type="match status" value="1"/>
</dbReference>
<dbReference type="Gene3D" id="2.60.40.150">
    <property type="entry name" value="C2 domain"/>
    <property type="match status" value="6"/>
</dbReference>
<dbReference type="CDD" id="cd04037">
    <property type="entry name" value="C2E_Ferlin"/>
    <property type="match status" value="1"/>
</dbReference>
<evidence type="ECO:0000256" key="12">
    <source>
        <dbReference type="ARBA" id="ARBA00023136"/>
    </source>
</evidence>
<dbReference type="PANTHER" id="PTHR12546:SF44">
    <property type="entry name" value="DYSFERLIN"/>
    <property type="match status" value="1"/>
</dbReference>
<evidence type="ECO:0000313" key="18">
    <source>
        <dbReference type="Ensembl" id="ENSENLP00000031578.1"/>
    </source>
</evidence>
<reference evidence="18" key="1">
    <citation type="submission" date="2021-04" db="EMBL/GenBank/DDBJ databases">
        <authorList>
            <consortium name="Wellcome Sanger Institute Data Sharing"/>
        </authorList>
    </citation>
    <scope>NUCLEOTIDE SEQUENCE [LARGE SCALE GENOMIC DNA]</scope>
</reference>
<reference evidence="18" key="3">
    <citation type="submission" date="2025-09" db="UniProtKB">
        <authorList>
            <consortium name="Ensembl"/>
        </authorList>
    </citation>
    <scope>IDENTIFICATION</scope>
</reference>
<keyword evidence="12 16" id="KW-0472">Membrane</keyword>
<evidence type="ECO:0000259" key="17">
    <source>
        <dbReference type="PROSITE" id="PS50004"/>
    </source>
</evidence>
<dbReference type="GO" id="GO:0033292">
    <property type="term" value="P:T-tubule organization"/>
    <property type="evidence" value="ECO:0007669"/>
    <property type="project" value="TreeGrafter"/>
</dbReference>
<feature type="domain" description="C2" evidence="17">
    <location>
        <begin position="1042"/>
        <end position="1164"/>
    </location>
</feature>
<keyword evidence="19" id="KW-1185">Reference proteome</keyword>
<keyword evidence="10" id="KW-0735">Signal-anchor</keyword>
<dbReference type="GO" id="GO:0001778">
    <property type="term" value="P:plasma membrane repair"/>
    <property type="evidence" value="ECO:0007669"/>
    <property type="project" value="TreeGrafter"/>
</dbReference>
<evidence type="ECO:0000256" key="8">
    <source>
        <dbReference type="ARBA" id="ARBA00022737"/>
    </source>
</evidence>
<keyword evidence="7" id="KW-0479">Metal-binding</keyword>
<evidence type="ECO:0000256" key="13">
    <source>
        <dbReference type="ARBA" id="ARBA00023329"/>
    </source>
</evidence>
<dbReference type="PROSITE" id="PS50004">
    <property type="entry name" value="C2"/>
    <property type="match status" value="7"/>
</dbReference>